<reference evidence="2" key="1">
    <citation type="submission" date="2018-05" db="EMBL/GenBank/DDBJ databases">
        <authorList>
            <person name="Lanie J.A."/>
            <person name="Ng W.-L."/>
            <person name="Kazmierczak K.M."/>
            <person name="Andrzejewski T.M."/>
            <person name="Davidsen T.M."/>
            <person name="Wayne K.J."/>
            <person name="Tettelin H."/>
            <person name="Glass J.I."/>
            <person name="Rusch D."/>
            <person name="Podicherti R."/>
            <person name="Tsui H.-C.T."/>
            <person name="Winkler M.E."/>
        </authorList>
    </citation>
    <scope>NUCLEOTIDE SEQUENCE</scope>
</reference>
<dbReference type="EMBL" id="UINC01162528">
    <property type="protein sequence ID" value="SVD62327.1"/>
    <property type="molecule type" value="Genomic_DNA"/>
</dbReference>
<dbReference type="AlphaFoldDB" id="A0A382WU09"/>
<keyword evidence="1" id="KW-0175">Coiled coil</keyword>
<accession>A0A382WU09</accession>
<evidence type="ECO:0000256" key="1">
    <source>
        <dbReference type="SAM" id="Coils"/>
    </source>
</evidence>
<protein>
    <submittedName>
        <fullName evidence="2">Uncharacterized protein</fullName>
    </submittedName>
</protein>
<feature type="coiled-coil region" evidence="1">
    <location>
        <begin position="47"/>
        <end position="74"/>
    </location>
</feature>
<organism evidence="2">
    <name type="scientific">marine metagenome</name>
    <dbReference type="NCBI Taxonomy" id="408172"/>
    <lineage>
        <taxon>unclassified sequences</taxon>
        <taxon>metagenomes</taxon>
        <taxon>ecological metagenomes</taxon>
    </lineage>
</organism>
<evidence type="ECO:0000313" key="2">
    <source>
        <dbReference type="EMBL" id="SVD62327.1"/>
    </source>
</evidence>
<gene>
    <name evidence="2" type="ORF">METZ01_LOCUS415181</name>
</gene>
<name>A0A382WU09_9ZZZZ</name>
<proteinExistence type="predicted"/>
<sequence>MNKYLKVKSDVSLVRDIDSNAIISQNQSEYDKFVRVSQKKYEEKRKFDNMRKDLDSLKTDMEEIKTLLKNIMNK</sequence>